<comment type="caution">
    <text evidence="2">The sequence shown here is derived from an EMBL/GenBank/DDBJ whole genome shotgun (WGS) entry which is preliminary data.</text>
</comment>
<feature type="signal peptide" evidence="1">
    <location>
        <begin position="1"/>
        <end position="24"/>
    </location>
</feature>
<dbReference type="Proteomes" id="UP000237246">
    <property type="component" value="Unassembled WGS sequence"/>
</dbReference>
<name>A0A2P4S5V7_BAMTH</name>
<accession>A0A2P4S5V7</accession>
<keyword evidence="1" id="KW-0732">Signal</keyword>
<reference evidence="2 3" key="1">
    <citation type="submission" date="2018-01" db="EMBL/GenBank/DDBJ databases">
        <title>Comparison of the Chinese Bamboo Partridge and Red Junglefowl genome sequences highlights the importance of demography in genome evolution.</title>
        <authorList>
            <person name="Tiley G.P."/>
            <person name="Kimball R.T."/>
            <person name="Braun E.L."/>
            <person name="Burleigh J.G."/>
        </authorList>
    </citation>
    <scope>NUCLEOTIDE SEQUENCE [LARGE SCALE GENOMIC DNA]</scope>
    <source>
        <strain evidence="2">RTK389</strain>
        <tissue evidence="2">Blood</tissue>
    </source>
</reference>
<evidence type="ECO:0000313" key="2">
    <source>
        <dbReference type="EMBL" id="POI19487.1"/>
    </source>
</evidence>
<evidence type="ECO:0000256" key="1">
    <source>
        <dbReference type="SAM" id="SignalP"/>
    </source>
</evidence>
<dbReference type="EMBL" id="PPHD01100428">
    <property type="protein sequence ID" value="POI19487.1"/>
    <property type="molecule type" value="Genomic_DNA"/>
</dbReference>
<feature type="chain" id="PRO_5015117598" evidence="1">
    <location>
        <begin position="25"/>
        <end position="29"/>
    </location>
</feature>
<evidence type="ECO:0000313" key="3">
    <source>
        <dbReference type="Proteomes" id="UP000237246"/>
    </source>
</evidence>
<protein>
    <submittedName>
        <fullName evidence="2">Uncharacterized protein</fullName>
    </submittedName>
</protein>
<gene>
    <name evidence="2" type="ORF">CIB84_016768</name>
</gene>
<keyword evidence="3" id="KW-1185">Reference proteome</keyword>
<proteinExistence type="predicted"/>
<organism evidence="2 3">
    <name type="scientific">Bambusicola thoracicus</name>
    <name type="common">Chinese bamboo-partridge</name>
    <name type="synonym">Perdix thoracica</name>
    <dbReference type="NCBI Taxonomy" id="9083"/>
    <lineage>
        <taxon>Eukaryota</taxon>
        <taxon>Metazoa</taxon>
        <taxon>Chordata</taxon>
        <taxon>Craniata</taxon>
        <taxon>Vertebrata</taxon>
        <taxon>Euteleostomi</taxon>
        <taxon>Archelosauria</taxon>
        <taxon>Archosauria</taxon>
        <taxon>Dinosauria</taxon>
        <taxon>Saurischia</taxon>
        <taxon>Theropoda</taxon>
        <taxon>Coelurosauria</taxon>
        <taxon>Aves</taxon>
        <taxon>Neognathae</taxon>
        <taxon>Galloanserae</taxon>
        <taxon>Galliformes</taxon>
        <taxon>Phasianidae</taxon>
        <taxon>Perdicinae</taxon>
        <taxon>Bambusicola</taxon>
    </lineage>
</organism>
<sequence length="29" mass="3211">MFSFVDSRLLLLIAATVLLTRGQGEEDSK</sequence>
<dbReference type="AlphaFoldDB" id="A0A2P4S5V7"/>